<evidence type="ECO:0000313" key="2">
    <source>
        <dbReference type="Proteomes" id="UP001162162"/>
    </source>
</evidence>
<dbReference type="Proteomes" id="UP001162162">
    <property type="component" value="Unassembled WGS sequence"/>
</dbReference>
<name>A0AAV8Z052_9CUCU</name>
<keyword evidence="2" id="KW-1185">Reference proteome</keyword>
<proteinExistence type="predicted"/>
<reference evidence="1" key="1">
    <citation type="journal article" date="2023" name="Insect Mol. Biol.">
        <title>Genome sequencing provides insights into the evolution of gene families encoding plant cell wall-degrading enzymes in longhorned beetles.</title>
        <authorList>
            <person name="Shin N.R."/>
            <person name="Okamura Y."/>
            <person name="Kirsch R."/>
            <person name="Pauchet Y."/>
        </authorList>
    </citation>
    <scope>NUCLEOTIDE SEQUENCE</scope>
    <source>
        <strain evidence="1">AMC_N1</strain>
    </source>
</reference>
<protein>
    <submittedName>
        <fullName evidence="1">Uncharacterized protein</fullName>
    </submittedName>
</protein>
<comment type="caution">
    <text evidence="1">The sequence shown here is derived from an EMBL/GenBank/DDBJ whole genome shotgun (WGS) entry which is preliminary data.</text>
</comment>
<sequence length="67" mass="7840">MSWFKRSFKHLPVAMGPYMPGCMDVMLGYNKESPFFRLFYPTNVSKSAEIVYTFLPYMVNKSELTTN</sequence>
<evidence type="ECO:0000313" key="1">
    <source>
        <dbReference type="EMBL" id="KAJ8957354.1"/>
    </source>
</evidence>
<dbReference type="Pfam" id="PF03403">
    <property type="entry name" value="PAF-AH_p_II"/>
    <property type="match status" value="1"/>
</dbReference>
<accession>A0AAV8Z052</accession>
<organism evidence="1 2">
    <name type="scientific">Aromia moschata</name>
    <dbReference type="NCBI Taxonomy" id="1265417"/>
    <lineage>
        <taxon>Eukaryota</taxon>
        <taxon>Metazoa</taxon>
        <taxon>Ecdysozoa</taxon>
        <taxon>Arthropoda</taxon>
        <taxon>Hexapoda</taxon>
        <taxon>Insecta</taxon>
        <taxon>Pterygota</taxon>
        <taxon>Neoptera</taxon>
        <taxon>Endopterygota</taxon>
        <taxon>Coleoptera</taxon>
        <taxon>Polyphaga</taxon>
        <taxon>Cucujiformia</taxon>
        <taxon>Chrysomeloidea</taxon>
        <taxon>Cerambycidae</taxon>
        <taxon>Cerambycinae</taxon>
        <taxon>Callichromatini</taxon>
        <taxon>Aromia</taxon>
    </lineage>
</organism>
<dbReference type="EMBL" id="JAPWTK010000023">
    <property type="protein sequence ID" value="KAJ8957354.1"/>
    <property type="molecule type" value="Genomic_DNA"/>
</dbReference>
<gene>
    <name evidence="1" type="ORF">NQ318_004833</name>
</gene>
<dbReference type="AlphaFoldDB" id="A0AAV8Z052"/>